<accession>A0A3D9C4T5</accession>
<reference evidence="7" key="1">
    <citation type="submission" date="2018-06" db="EMBL/GenBank/DDBJ databases">
        <authorList>
            <person name="Lum Nde A."/>
            <person name="Hugo C."/>
        </authorList>
    </citation>
    <scope>NUCLEOTIDE SEQUENCE [LARGE SCALE GENOMIC DNA]</scope>
    <source>
        <strain evidence="7">1_F178</strain>
    </source>
</reference>
<evidence type="ECO:0000313" key="7">
    <source>
        <dbReference type="Proteomes" id="UP000256686"/>
    </source>
</evidence>
<keyword evidence="4" id="KW-1133">Transmembrane helix</keyword>
<dbReference type="SUPFAM" id="SSF48452">
    <property type="entry name" value="TPR-like"/>
    <property type="match status" value="1"/>
</dbReference>
<gene>
    <name evidence="6" type="ORF">DRF65_20725</name>
</gene>
<dbReference type="PANTHER" id="PTHR43280:SF29">
    <property type="entry name" value="ARAC-FAMILY TRANSCRIPTIONAL REGULATOR"/>
    <property type="match status" value="1"/>
</dbReference>
<feature type="domain" description="HTH araC/xylS-type" evidence="5">
    <location>
        <begin position="452"/>
        <end position="560"/>
    </location>
</feature>
<dbReference type="PROSITE" id="PS50005">
    <property type="entry name" value="TPR"/>
    <property type="match status" value="1"/>
</dbReference>
<dbReference type="InterPro" id="IPR019734">
    <property type="entry name" value="TPR_rpt"/>
</dbReference>
<feature type="transmembrane region" description="Helical" evidence="4">
    <location>
        <begin position="385"/>
        <end position="403"/>
    </location>
</feature>
<dbReference type="PANTHER" id="PTHR43280">
    <property type="entry name" value="ARAC-FAMILY TRANSCRIPTIONAL REGULATOR"/>
    <property type="match status" value="1"/>
</dbReference>
<dbReference type="EMBL" id="QNVT01000024">
    <property type="protein sequence ID" value="REC60491.1"/>
    <property type="molecule type" value="Genomic_DNA"/>
</dbReference>
<dbReference type="SMART" id="SM00028">
    <property type="entry name" value="TPR"/>
    <property type="match status" value="4"/>
</dbReference>
<dbReference type="Gene3D" id="1.10.10.60">
    <property type="entry name" value="Homeodomain-like"/>
    <property type="match status" value="2"/>
</dbReference>
<sequence length="578" mass="68503">MDKKVYFVILFLCFAVVFSQKSDFNEYVQLRKKYENYLDSDIRALPHINLYIAKAKREKNYQRLFQGYKDAVMYSVTKEQKLMYADSTIFAAKSSGNNDLISVAHLGKGVVYYYNYKKFKKALDEYMMAFEYSKHSKDEYFKHKILYHIGVVKSYLGYYENALTLFEKCRIFFKSKLGAEMHPNEIYNITKGYYNTLHQMAVCHRNLKNYKISDSLTEMGLRHTSIDNDLLLEHSYFLKCKGIASYRKKNYAQALIELSLSLPEIRKNSDISWEPIIYFYMGKSFLAQGKTKEAIDNFRKVDSIFQNYHFILPELRENYELLIKYYQQQNKEKQQLYYMSQLLKIDEILGEDYVYLIDKIHKEFDTRTLQEAKMKLEKANSKGNLINSGLMVLASSLVIALSIRYRREKKIRRQYVALENKLMTIKKETSKPVINVRIEDGKKYEIAKDKIEELLHKLQAFEDKKRFTQKGLTIYKLAQQFNTNDKYLSYVINEYKGKNFTKYLSELRIEYITQLLFDEKKYLDYKIESLSEECGIASRQNFSSLFYEINGIRPTDFIRKRKAELQASLKSQASIKSA</sequence>
<evidence type="ECO:0000256" key="2">
    <source>
        <dbReference type="PROSITE-ProRule" id="PRU00339"/>
    </source>
</evidence>
<evidence type="ECO:0000256" key="1">
    <source>
        <dbReference type="ARBA" id="ARBA00023125"/>
    </source>
</evidence>
<dbReference type="GO" id="GO:0003700">
    <property type="term" value="F:DNA-binding transcription factor activity"/>
    <property type="evidence" value="ECO:0007669"/>
    <property type="project" value="InterPro"/>
</dbReference>
<feature type="repeat" description="TPR" evidence="2">
    <location>
        <begin position="275"/>
        <end position="308"/>
    </location>
</feature>
<comment type="caution">
    <text evidence="6">The sequence shown here is derived from an EMBL/GenBank/DDBJ whole genome shotgun (WGS) entry which is preliminary data.</text>
</comment>
<keyword evidence="1" id="KW-0238">DNA-binding</keyword>
<keyword evidence="3" id="KW-0175">Coiled coil</keyword>
<dbReference type="InterPro" id="IPR011990">
    <property type="entry name" value="TPR-like_helical_dom_sf"/>
</dbReference>
<dbReference type="GO" id="GO:0043565">
    <property type="term" value="F:sequence-specific DNA binding"/>
    <property type="evidence" value="ECO:0007669"/>
    <property type="project" value="InterPro"/>
</dbReference>
<dbReference type="Proteomes" id="UP000256686">
    <property type="component" value="Unassembled WGS sequence"/>
</dbReference>
<dbReference type="SMART" id="SM00342">
    <property type="entry name" value="HTH_ARAC"/>
    <property type="match status" value="1"/>
</dbReference>
<evidence type="ECO:0000259" key="5">
    <source>
        <dbReference type="PROSITE" id="PS01124"/>
    </source>
</evidence>
<keyword evidence="4" id="KW-0812">Transmembrane</keyword>
<proteinExistence type="predicted"/>
<evidence type="ECO:0000256" key="4">
    <source>
        <dbReference type="SAM" id="Phobius"/>
    </source>
</evidence>
<name>A0A3D9C4T5_9FLAO</name>
<keyword evidence="2" id="KW-0802">TPR repeat</keyword>
<evidence type="ECO:0000256" key="3">
    <source>
        <dbReference type="SAM" id="Coils"/>
    </source>
</evidence>
<feature type="coiled-coil region" evidence="3">
    <location>
        <begin position="408"/>
        <end position="464"/>
    </location>
</feature>
<dbReference type="Pfam" id="PF12833">
    <property type="entry name" value="HTH_18"/>
    <property type="match status" value="1"/>
</dbReference>
<dbReference type="InterPro" id="IPR018060">
    <property type="entry name" value="HTH_AraC"/>
</dbReference>
<organism evidence="6 7">
    <name type="scientific">Chryseobacterium pennae</name>
    <dbReference type="NCBI Taxonomy" id="2258962"/>
    <lineage>
        <taxon>Bacteria</taxon>
        <taxon>Pseudomonadati</taxon>
        <taxon>Bacteroidota</taxon>
        <taxon>Flavobacteriia</taxon>
        <taxon>Flavobacteriales</taxon>
        <taxon>Weeksellaceae</taxon>
        <taxon>Chryseobacterium group</taxon>
        <taxon>Chryseobacterium</taxon>
    </lineage>
</organism>
<keyword evidence="7" id="KW-1185">Reference proteome</keyword>
<dbReference type="RefSeq" id="WP_115972654.1">
    <property type="nucleotide sequence ID" value="NZ_QNVT01000024.1"/>
</dbReference>
<protein>
    <submittedName>
        <fullName evidence="6">AraC family transcriptional regulator</fullName>
    </submittedName>
</protein>
<dbReference type="AlphaFoldDB" id="A0A3D9C4T5"/>
<dbReference type="Gene3D" id="1.25.40.10">
    <property type="entry name" value="Tetratricopeptide repeat domain"/>
    <property type="match status" value="2"/>
</dbReference>
<evidence type="ECO:0000313" key="6">
    <source>
        <dbReference type="EMBL" id="REC60491.1"/>
    </source>
</evidence>
<dbReference type="PROSITE" id="PS01124">
    <property type="entry name" value="HTH_ARAC_FAMILY_2"/>
    <property type="match status" value="1"/>
</dbReference>
<keyword evidence="4" id="KW-0472">Membrane</keyword>